<comment type="subcellular location">
    <subcellularLocation>
        <location evidence="8">Endomembrane system</location>
        <topology evidence="8">Single-pass membrane protein</topology>
    </subcellularLocation>
    <subcellularLocation>
        <location evidence="1">Membrane</location>
        <topology evidence="1">Single-pass type II membrane protein</topology>
    </subcellularLocation>
</comment>
<evidence type="ECO:0000256" key="1">
    <source>
        <dbReference type="ARBA" id="ARBA00004606"/>
    </source>
</evidence>
<evidence type="ECO:0000256" key="2">
    <source>
        <dbReference type="ARBA" id="ARBA00022553"/>
    </source>
</evidence>
<feature type="compositionally biased region" description="Basic and acidic residues" evidence="9">
    <location>
        <begin position="534"/>
        <end position="613"/>
    </location>
</feature>
<protein>
    <recommendedName>
        <fullName evidence="15">Triadin</fullName>
    </recommendedName>
</protein>
<reference evidence="13" key="1">
    <citation type="submission" date="2019-04" db="EMBL/GenBank/DDBJ databases">
        <title>Genome assembly of Zosterops borbonicus 15179.</title>
        <authorList>
            <person name="Leroy T."/>
            <person name="Anselmetti Y."/>
            <person name="Tilak M.-K."/>
            <person name="Nabholz B."/>
        </authorList>
    </citation>
    <scope>NUCLEOTIDE SEQUENCE</scope>
    <source>
        <strain evidence="13">HGM_15179</strain>
        <tissue evidence="13">Muscle</tissue>
    </source>
</reference>
<feature type="compositionally biased region" description="Basic and acidic residues" evidence="9">
    <location>
        <begin position="434"/>
        <end position="454"/>
    </location>
</feature>
<dbReference type="PANTHER" id="PTHR33332">
    <property type="entry name" value="REVERSE TRANSCRIPTASE DOMAIN-CONTAINING PROTEIN"/>
    <property type="match status" value="1"/>
</dbReference>
<dbReference type="GO" id="GO:0016020">
    <property type="term" value="C:membrane"/>
    <property type="evidence" value="ECO:0007669"/>
    <property type="project" value="UniProtKB-SubCell"/>
</dbReference>
<feature type="region of interest" description="Disordered" evidence="9">
    <location>
        <begin position="127"/>
        <end position="276"/>
    </location>
</feature>
<dbReference type="GO" id="GO:0012505">
    <property type="term" value="C:endomembrane system"/>
    <property type="evidence" value="ECO:0007669"/>
    <property type="project" value="UniProtKB-SubCell"/>
</dbReference>
<comment type="caution">
    <text evidence="13">The sequence shown here is derived from an EMBL/GenBank/DDBJ whole genome shotgun (WGS) entry which is preliminary data.</text>
</comment>
<keyword evidence="7" id="KW-0325">Glycoprotein</keyword>
<evidence type="ECO:0000256" key="4">
    <source>
        <dbReference type="ARBA" id="ARBA00022989"/>
    </source>
</evidence>
<keyword evidence="14" id="KW-1185">Reference proteome</keyword>
<feature type="compositionally biased region" description="Polar residues" evidence="9">
    <location>
        <begin position="651"/>
        <end position="662"/>
    </location>
</feature>
<evidence type="ECO:0000256" key="7">
    <source>
        <dbReference type="ARBA" id="ARBA00023180"/>
    </source>
</evidence>
<sequence length="1185" mass="133193">MKEKVLQTPAAQGAAHGHMSTTTTIIDGKNGSVPSSSMKVGKKSMTEDLVTTFSSPAAWLLVVALIVTWSAVAIVMFDLVDYKDLAGRSVHKLSTEPLRIIHETLEESSDWIYGFFSLLSDIVWSDDDDSDEGEVEPSLKKEIQKQKTERPEKRTPMKATHKEKPEKQEKIEKKEPLKVTSKDKLERQEKPEKKERHAAVHKEKPEKPEKQEKKAASKVTQKDAPERHEKAEKKPPPKEEKKVKSTKVEAKVKKEVKDGKGEAKTAEKVKQAEAKTTETGLIKAKTKAKEEKALQTVTKSDKKDQYAFCRYVIDMFAQGDFYPGAGHKEFVPPRLLLEHSPRKKPAAIEEEKSIAVPKEVKKRKEEKKKSDEKKATTETKMKEKTGKKEKAHEKTAVPEIKKADKKEAAASKELKKPAKAPTASPSIKKAAIPELHKKEKIMESGKTTKKEAKVHASVVTPKSKVGLEKKEGKATKTAVPDKPKTKQGNPGKEKELKPPVATKDKEHAKEKEGKNPTSSKEKDSLKGKNPKNPESLREKETGKRKDVKSPATLKEKDSSKRKEIKATTNPKEKAAVKKEGEKKATSENPHEHKHERVKREKAVSQSKPEEKMKQQKTTPTEKSAQAKPTKHEVVRHEKDILLTKPVKPKNTAKSTAEIPTSATKKPRTPKEKEEKTTEKKPLKDEKTKVKEDPRHQNLTSGKDRVQNRLRNLKLRKSMGYKIQPWVLKELAEEVAMPTYLSNIFEKSWQSGGVPTDLKRGNIIPIFKKGDNEEPGNDGSVSLTSVSGKIMEQFFLETMLRHMENNEMVGNSQLGITKVKSCLTNFLAVYHKVTAVVDEGKATGIVSLDLSKGTIPHDIYVSKMERRGSDGWATGWIKNWLDDHAQSVEVSGAISKWKAVPGGVPQGSVLGLVLFNIFIGDMDSAFQCTLSEFTDDTQMCDAVNMLEAGNNTQRDLVRFERWAEVILMKFNNAKCEVLHLVWGSPKNNFRLGSEWKETSPGEKDLGLLADEQLDMTQQCVLAVKKAVCILGCVKSSVASTSKEVILSLYSALVRPHLEYCVQDWEPQHKKDVEVLEQVQEGVLKLTTGLEHISYEDRLREMGQFSLEKRRVRGYLITVFQYLKGPCKRAKEGVFTTACGDRTREDGFKLKEVGFSLDIREKVFTVRVVRLWNRLPREVVDSPSLEV</sequence>
<keyword evidence="2" id="KW-0597">Phosphoprotein</keyword>
<evidence type="ECO:0000259" key="11">
    <source>
        <dbReference type="Pfam" id="PF00078"/>
    </source>
</evidence>
<evidence type="ECO:0000256" key="3">
    <source>
        <dbReference type="ARBA" id="ARBA00022692"/>
    </source>
</evidence>
<organism evidence="13 14">
    <name type="scientific">Zosterops borbonicus</name>
    <dbReference type="NCBI Taxonomy" id="364589"/>
    <lineage>
        <taxon>Eukaryota</taxon>
        <taxon>Metazoa</taxon>
        <taxon>Chordata</taxon>
        <taxon>Craniata</taxon>
        <taxon>Vertebrata</taxon>
        <taxon>Euteleostomi</taxon>
        <taxon>Archelosauria</taxon>
        <taxon>Archosauria</taxon>
        <taxon>Dinosauria</taxon>
        <taxon>Saurischia</taxon>
        <taxon>Theropoda</taxon>
        <taxon>Coelurosauria</taxon>
        <taxon>Aves</taxon>
        <taxon>Neognathae</taxon>
        <taxon>Neoaves</taxon>
        <taxon>Telluraves</taxon>
        <taxon>Australaves</taxon>
        <taxon>Passeriformes</taxon>
        <taxon>Sylvioidea</taxon>
        <taxon>Zosteropidae</taxon>
        <taxon>Zosterops</taxon>
    </lineage>
</organism>
<keyword evidence="6" id="KW-1015">Disulfide bond</keyword>
<dbReference type="Proteomes" id="UP000796761">
    <property type="component" value="Unassembled WGS sequence"/>
</dbReference>
<evidence type="ECO:0000259" key="12">
    <source>
        <dbReference type="Pfam" id="PF05279"/>
    </source>
</evidence>
<feature type="compositionally biased region" description="Basic and acidic residues" evidence="9">
    <location>
        <begin position="629"/>
        <end position="641"/>
    </location>
</feature>
<evidence type="ECO:0000313" key="13">
    <source>
        <dbReference type="EMBL" id="TRZ23724.1"/>
    </source>
</evidence>
<name>A0A8K1GU48_9PASS</name>
<evidence type="ECO:0000256" key="9">
    <source>
        <dbReference type="SAM" id="MobiDB-lite"/>
    </source>
</evidence>
<keyword evidence="4 10" id="KW-1133">Transmembrane helix</keyword>
<evidence type="ECO:0000256" key="5">
    <source>
        <dbReference type="ARBA" id="ARBA00023136"/>
    </source>
</evidence>
<dbReference type="CDD" id="cd01650">
    <property type="entry name" value="RT_nLTR_like"/>
    <property type="match status" value="1"/>
</dbReference>
<feature type="compositionally biased region" description="Basic and acidic residues" evidence="9">
    <location>
        <begin position="342"/>
        <end position="416"/>
    </location>
</feature>
<dbReference type="InterPro" id="IPR000477">
    <property type="entry name" value="RT_dom"/>
</dbReference>
<proteinExistence type="predicted"/>
<evidence type="ECO:0008006" key="15">
    <source>
        <dbReference type="Google" id="ProtNLM"/>
    </source>
</evidence>
<feature type="domain" description="Reverse transcriptase" evidence="11">
    <location>
        <begin position="780"/>
        <end position="984"/>
    </location>
</feature>
<feature type="compositionally biased region" description="Basic and acidic residues" evidence="9">
    <location>
        <begin position="491"/>
        <end position="526"/>
    </location>
</feature>
<gene>
    <name evidence="13" type="ORF">HGM15179_003375</name>
</gene>
<dbReference type="InterPro" id="IPR007943">
    <property type="entry name" value="Asp-B-hydro/Triadin_dom"/>
</dbReference>
<dbReference type="Pfam" id="PF05279">
    <property type="entry name" value="Asp-B-Hydro_N"/>
    <property type="match status" value="1"/>
</dbReference>
<keyword evidence="3 10" id="KW-0812">Transmembrane</keyword>
<dbReference type="OrthoDB" id="416454at2759"/>
<feature type="compositionally biased region" description="Basic and acidic residues" evidence="9">
    <location>
        <begin position="137"/>
        <end position="276"/>
    </location>
</feature>
<feature type="compositionally biased region" description="Basic and acidic residues" evidence="9">
    <location>
        <begin position="465"/>
        <end position="484"/>
    </location>
</feature>
<dbReference type="EMBL" id="SWJQ01000066">
    <property type="protein sequence ID" value="TRZ23724.1"/>
    <property type="molecule type" value="Genomic_DNA"/>
</dbReference>
<accession>A0A8K1GU48</accession>
<feature type="transmembrane region" description="Helical" evidence="10">
    <location>
        <begin position="57"/>
        <end position="80"/>
    </location>
</feature>
<keyword evidence="5 10" id="KW-0472">Membrane</keyword>
<evidence type="ECO:0000256" key="6">
    <source>
        <dbReference type="ARBA" id="ARBA00023157"/>
    </source>
</evidence>
<dbReference type="Pfam" id="PF00078">
    <property type="entry name" value="RVT_1"/>
    <property type="match status" value="1"/>
</dbReference>
<evidence type="ECO:0000256" key="8">
    <source>
        <dbReference type="ARBA" id="ARBA00037847"/>
    </source>
</evidence>
<feature type="non-terminal residue" evidence="13">
    <location>
        <position position="1185"/>
    </location>
</feature>
<dbReference type="AlphaFoldDB" id="A0A8K1GU48"/>
<evidence type="ECO:0000256" key="10">
    <source>
        <dbReference type="SAM" id="Phobius"/>
    </source>
</evidence>
<feature type="region of interest" description="Disordered" evidence="9">
    <location>
        <begin position="342"/>
        <end position="706"/>
    </location>
</feature>
<evidence type="ECO:0000313" key="14">
    <source>
        <dbReference type="Proteomes" id="UP000796761"/>
    </source>
</evidence>
<feature type="domain" description="Aspartyl beta-hydroxylase/Triadin" evidence="12">
    <location>
        <begin position="55"/>
        <end position="88"/>
    </location>
</feature>
<feature type="compositionally biased region" description="Basic and acidic residues" evidence="9">
    <location>
        <begin position="668"/>
        <end position="706"/>
    </location>
</feature>